<accession>A0A8T2UUU8</accession>
<evidence type="ECO:0000256" key="1">
    <source>
        <dbReference type="ARBA" id="ARBA00006066"/>
    </source>
</evidence>
<dbReference type="SUPFAM" id="SSF102588">
    <property type="entry name" value="LmbE-like"/>
    <property type="match status" value="1"/>
</dbReference>
<dbReference type="PANTHER" id="PTHR12993">
    <property type="entry name" value="N-ACETYLGLUCOSAMINYL-PHOSPHATIDYLINOSITOL DE-N-ACETYLASE-RELATED"/>
    <property type="match status" value="1"/>
</dbReference>
<comment type="caution">
    <text evidence="4">The sequence shown here is derived from an EMBL/GenBank/DDBJ whole genome shotgun (WGS) entry which is preliminary data.</text>
</comment>
<dbReference type="EMBL" id="CM035409">
    <property type="protein sequence ID" value="KAH7438459.1"/>
    <property type="molecule type" value="Genomic_DNA"/>
</dbReference>
<organism evidence="4 5">
    <name type="scientific">Ceratopteris richardii</name>
    <name type="common">Triangle waterfern</name>
    <dbReference type="NCBI Taxonomy" id="49495"/>
    <lineage>
        <taxon>Eukaryota</taxon>
        <taxon>Viridiplantae</taxon>
        <taxon>Streptophyta</taxon>
        <taxon>Embryophyta</taxon>
        <taxon>Tracheophyta</taxon>
        <taxon>Polypodiopsida</taxon>
        <taxon>Polypodiidae</taxon>
        <taxon>Polypodiales</taxon>
        <taxon>Pteridineae</taxon>
        <taxon>Pteridaceae</taxon>
        <taxon>Parkerioideae</taxon>
        <taxon>Ceratopteris</taxon>
    </lineage>
</organism>
<dbReference type="AlphaFoldDB" id="A0A8T2UUU8"/>
<name>A0A8T2UUU8_CERRI</name>
<dbReference type="Pfam" id="PF02585">
    <property type="entry name" value="PIG-L"/>
    <property type="match status" value="1"/>
</dbReference>
<protein>
    <recommendedName>
        <fullName evidence="2">N-acetylglucosaminylphosphatidylinositol deacetylase</fullName>
        <ecNumber evidence="2">3.5.1.89</ecNumber>
    </recommendedName>
</protein>
<comment type="similarity">
    <text evidence="1">Belongs to the PIGL family.</text>
</comment>
<dbReference type="OMA" id="YVLESVN"/>
<dbReference type="Gene3D" id="3.40.50.10320">
    <property type="entry name" value="LmbE-like"/>
    <property type="match status" value="1"/>
</dbReference>
<evidence type="ECO:0000313" key="5">
    <source>
        <dbReference type="Proteomes" id="UP000825935"/>
    </source>
</evidence>
<sequence>MKSIFLVIVFAPLLMWLLAFAIVSASSPKAEHLPICPGSGKKRKNVLLVVAHPDDESMSIWQSDQSLHFNKKKVLTHISRFFAPTLLSLTSLGCYDVRVLCLSNGNAEGLGSVREMEMLSACSFLKIPLENVDIINDPLLQDGHNVAWSRSLISQLINRISTCHNIDMIITFDSYGISGHPNHVAVYQGVCEFLFDNERTSVKQKGSQIEAWKLESVNFIKKYSGPIYVLWSTWRHINTSNSHLFYSGSPRSSIKAMQRHKTQWLWYRRLFVIFSVYTYMNSLHRFPV</sequence>
<dbReference type="GO" id="GO:0000225">
    <property type="term" value="F:N-acetylglucosaminylphosphatidylinositol deacetylase activity"/>
    <property type="evidence" value="ECO:0007669"/>
    <property type="project" value="UniProtKB-EC"/>
</dbReference>
<dbReference type="EC" id="3.5.1.89" evidence="2"/>
<feature type="signal peptide" evidence="3">
    <location>
        <begin position="1"/>
        <end position="25"/>
    </location>
</feature>
<dbReference type="InterPro" id="IPR003737">
    <property type="entry name" value="GlcNAc_PI_deacetylase-related"/>
</dbReference>
<dbReference type="EMBL" id="CM035409">
    <property type="protein sequence ID" value="KAH7438460.1"/>
    <property type="molecule type" value="Genomic_DNA"/>
</dbReference>
<evidence type="ECO:0000256" key="3">
    <source>
        <dbReference type="SAM" id="SignalP"/>
    </source>
</evidence>
<dbReference type="OrthoDB" id="440160at2759"/>
<dbReference type="InterPro" id="IPR024078">
    <property type="entry name" value="LmbE-like_dom_sf"/>
</dbReference>
<evidence type="ECO:0000313" key="4">
    <source>
        <dbReference type="EMBL" id="KAH7438460.1"/>
    </source>
</evidence>
<evidence type="ECO:0000256" key="2">
    <source>
        <dbReference type="ARBA" id="ARBA00012176"/>
    </source>
</evidence>
<keyword evidence="5" id="KW-1185">Reference proteome</keyword>
<dbReference type="GO" id="GO:0005783">
    <property type="term" value="C:endoplasmic reticulum"/>
    <property type="evidence" value="ECO:0007669"/>
    <property type="project" value="TreeGrafter"/>
</dbReference>
<dbReference type="EMBL" id="CM035409">
    <property type="protein sequence ID" value="KAH7438462.1"/>
    <property type="molecule type" value="Genomic_DNA"/>
</dbReference>
<keyword evidence="3" id="KW-0732">Signal</keyword>
<reference evidence="4" key="1">
    <citation type="submission" date="2021-08" db="EMBL/GenBank/DDBJ databases">
        <title>WGS assembly of Ceratopteris richardii.</title>
        <authorList>
            <person name="Marchant D.B."/>
            <person name="Chen G."/>
            <person name="Jenkins J."/>
            <person name="Shu S."/>
            <person name="Leebens-Mack J."/>
            <person name="Grimwood J."/>
            <person name="Schmutz J."/>
            <person name="Soltis P."/>
            <person name="Soltis D."/>
            <person name="Chen Z.-H."/>
        </authorList>
    </citation>
    <scope>NUCLEOTIDE SEQUENCE</scope>
    <source>
        <strain evidence="4">Whitten #5841</strain>
        <tissue evidence="4">Leaf</tissue>
    </source>
</reference>
<feature type="chain" id="PRO_5036275939" description="N-acetylglucosaminylphosphatidylinositol deacetylase" evidence="3">
    <location>
        <begin position="26"/>
        <end position="288"/>
    </location>
</feature>
<gene>
    <name evidence="4" type="ORF">KP509_04G015700</name>
</gene>
<dbReference type="EMBL" id="CM035409">
    <property type="protein sequence ID" value="KAH7438461.1"/>
    <property type="molecule type" value="Genomic_DNA"/>
</dbReference>
<dbReference type="PANTHER" id="PTHR12993:SF11">
    <property type="entry name" value="N-ACETYLGLUCOSAMINYL-PHOSPHATIDYLINOSITOL DE-N-ACETYLASE"/>
    <property type="match status" value="1"/>
</dbReference>
<dbReference type="Proteomes" id="UP000825935">
    <property type="component" value="Chromosome 4"/>
</dbReference>
<proteinExistence type="inferred from homology"/>